<feature type="region of interest" description="Disordered" evidence="1">
    <location>
        <begin position="230"/>
        <end position="261"/>
    </location>
</feature>
<gene>
    <name evidence="2" type="ORF">ABEB36_015304</name>
</gene>
<evidence type="ECO:0000256" key="1">
    <source>
        <dbReference type="SAM" id="MobiDB-lite"/>
    </source>
</evidence>
<proteinExistence type="predicted"/>
<protein>
    <submittedName>
        <fullName evidence="2">Uncharacterized protein</fullName>
    </submittedName>
</protein>
<evidence type="ECO:0000313" key="3">
    <source>
        <dbReference type="Proteomes" id="UP001566132"/>
    </source>
</evidence>
<evidence type="ECO:0000313" key="2">
    <source>
        <dbReference type="EMBL" id="KAL1487919.1"/>
    </source>
</evidence>
<feature type="compositionally biased region" description="Polar residues" evidence="1">
    <location>
        <begin position="170"/>
        <end position="207"/>
    </location>
</feature>
<reference evidence="2 3" key="1">
    <citation type="submission" date="2024-05" db="EMBL/GenBank/DDBJ databases">
        <title>Genetic variation in Jamaican populations of the coffee berry borer (Hypothenemus hampei).</title>
        <authorList>
            <person name="Errbii M."/>
            <person name="Myrie A."/>
        </authorList>
    </citation>
    <scope>NUCLEOTIDE SEQUENCE [LARGE SCALE GENOMIC DNA]</scope>
    <source>
        <strain evidence="2">JA-Hopewell-2020-01-JO</strain>
        <tissue evidence="2">Whole body</tissue>
    </source>
</reference>
<keyword evidence="3" id="KW-1185">Reference proteome</keyword>
<comment type="caution">
    <text evidence="2">The sequence shown here is derived from an EMBL/GenBank/DDBJ whole genome shotgun (WGS) entry which is preliminary data.</text>
</comment>
<organism evidence="2 3">
    <name type="scientific">Hypothenemus hampei</name>
    <name type="common">Coffee berry borer</name>
    <dbReference type="NCBI Taxonomy" id="57062"/>
    <lineage>
        <taxon>Eukaryota</taxon>
        <taxon>Metazoa</taxon>
        <taxon>Ecdysozoa</taxon>
        <taxon>Arthropoda</taxon>
        <taxon>Hexapoda</taxon>
        <taxon>Insecta</taxon>
        <taxon>Pterygota</taxon>
        <taxon>Neoptera</taxon>
        <taxon>Endopterygota</taxon>
        <taxon>Coleoptera</taxon>
        <taxon>Polyphaga</taxon>
        <taxon>Cucujiformia</taxon>
        <taxon>Curculionidae</taxon>
        <taxon>Scolytinae</taxon>
        <taxon>Hypothenemus</taxon>
    </lineage>
</organism>
<dbReference type="EMBL" id="JBDJPC010000016">
    <property type="protein sequence ID" value="KAL1487919.1"/>
    <property type="molecule type" value="Genomic_DNA"/>
</dbReference>
<name>A0ABD1E039_HYPHA</name>
<feature type="compositionally biased region" description="Polar residues" evidence="1">
    <location>
        <begin position="231"/>
        <end position="254"/>
    </location>
</feature>
<sequence length="279" mass="32674">MLKYVHCALCFNNRFDFDTSSDIALPREHKLIHFTRYENLCLKTFIRGLVSQIQNTIRLRQPDSLETAMTYVQEEYNFQYTQNMSNTNPLPQFGKPNFNNYNKNHQNNAKFNLGQNRSFNNFSNPQLFPQQTNQFPRGPINIQLRQIPRHYPRNRQTFGPPRNVFKPTGITPTNVPEPMSTTSRNPTIQTRQFSQNNNGPNYYQNRQGLPFQNFGKQNLIAEEFYQMDQPKVSQTTENLPATSTGNNNDSNPDNQFYDYDYSINNNENFQTVGQNQNQI</sequence>
<dbReference type="AlphaFoldDB" id="A0ABD1E039"/>
<dbReference type="Proteomes" id="UP001566132">
    <property type="component" value="Unassembled WGS sequence"/>
</dbReference>
<feature type="region of interest" description="Disordered" evidence="1">
    <location>
        <begin position="152"/>
        <end position="207"/>
    </location>
</feature>
<accession>A0ABD1E039</accession>